<organism evidence="2 3">
    <name type="scientific">Actinomadura logoneensis</name>
    <dbReference type="NCBI Taxonomy" id="2293572"/>
    <lineage>
        <taxon>Bacteria</taxon>
        <taxon>Bacillati</taxon>
        <taxon>Actinomycetota</taxon>
        <taxon>Actinomycetes</taxon>
        <taxon>Streptosporangiales</taxon>
        <taxon>Thermomonosporaceae</taxon>
        <taxon>Actinomadura</taxon>
    </lineage>
</organism>
<accession>A0A372JLX1</accession>
<sequence>MNSVPPSPAEALAEIERTQRKAYAGQRLPLWRLPTVVALVTVVSIAMDLHGTTRTVLLVAAALGLAAMTALLTHRVRVKARRQSWTPRAAGRLVAWLAPIFVLIGLTPPLVWLATDSVIWPKIISGVLVSLYGVLTLRWVERRMTADTKGKVAQ</sequence>
<evidence type="ECO:0000313" key="3">
    <source>
        <dbReference type="Proteomes" id="UP000261811"/>
    </source>
</evidence>
<dbReference type="RefSeq" id="WP_117357922.1">
    <property type="nucleotide sequence ID" value="NZ_QURH01000239.1"/>
</dbReference>
<keyword evidence="1" id="KW-0812">Transmembrane</keyword>
<dbReference type="AlphaFoldDB" id="A0A372JLX1"/>
<reference evidence="2 3" key="1">
    <citation type="submission" date="2018-08" db="EMBL/GenBank/DDBJ databases">
        <title>Actinomadura jelena sp. nov., a novel Actinomycete isolated from soil in Chad.</title>
        <authorList>
            <person name="Shi L."/>
        </authorList>
    </citation>
    <scope>NUCLEOTIDE SEQUENCE [LARGE SCALE GENOMIC DNA]</scope>
    <source>
        <strain evidence="2 3">NEAU-G17</strain>
    </source>
</reference>
<feature type="transmembrane region" description="Helical" evidence="1">
    <location>
        <begin position="30"/>
        <end position="49"/>
    </location>
</feature>
<keyword evidence="1" id="KW-1133">Transmembrane helix</keyword>
<protein>
    <submittedName>
        <fullName evidence="2">Uncharacterized protein</fullName>
    </submittedName>
</protein>
<dbReference type="OrthoDB" id="3477375at2"/>
<keyword evidence="1" id="KW-0472">Membrane</keyword>
<dbReference type="EMBL" id="QURH01000239">
    <property type="protein sequence ID" value="RFU41017.1"/>
    <property type="molecule type" value="Genomic_DNA"/>
</dbReference>
<feature type="transmembrane region" description="Helical" evidence="1">
    <location>
        <begin position="93"/>
        <end position="113"/>
    </location>
</feature>
<comment type="caution">
    <text evidence="2">The sequence shown here is derived from an EMBL/GenBank/DDBJ whole genome shotgun (WGS) entry which is preliminary data.</text>
</comment>
<feature type="transmembrane region" description="Helical" evidence="1">
    <location>
        <begin position="119"/>
        <end position="140"/>
    </location>
</feature>
<evidence type="ECO:0000256" key="1">
    <source>
        <dbReference type="SAM" id="Phobius"/>
    </source>
</evidence>
<proteinExistence type="predicted"/>
<name>A0A372JLX1_9ACTN</name>
<keyword evidence="3" id="KW-1185">Reference proteome</keyword>
<dbReference type="Proteomes" id="UP000261811">
    <property type="component" value="Unassembled WGS sequence"/>
</dbReference>
<evidence type="ECO:0000313" key="2">
    <source>
        <dbReference type="EMBL" id="RFU41017.1"/>
    </source>
</evidence>
<gene>
    <name evidence="2" type="ORF">DZF91_14090</name>
</gene>
<feature type="transmembrane region" description="Helical" evidence="1">
    <location>
        <begin position="55"/>
        <end position="72"/>
    </location>
</feature>